<organism evidence="3 4">
    <name type="scientific">Ridgeia piscesae</name>
    <name type="common">Tubeworm</name>
    <dbReference type="NCBI Taxonomy" id="27915"/>
    <lineage>
        <taxon>Eukaryota</taxon>
        <taxon>Metazoa</taxon>
        <taxon>Spiralia</taxon>
        <taxon>Lophotrochozoa</taxon>
        <taxon>Annelida</taxon>
        <taxon>Polychaeta</taxon>
        <taxon>Sedentaria</taxon>
        <taxon>Canalipalpata</taxon>
        <taxon>Sabellida</taxon>
        <taxon>Siboglinidae</taxon>
        <taxon>Ridgeia</taxon>
    </lineage>
</organism>
<dbReference type="PANTHER" id="PTHR46857">
    <property type="entry name" value="EPITHELIAL CELL-TRANSFORMING SEQUENCE 2 ONCOGENE-LIKE"/>
    <property type="match status" value="1"/>
</dbReference>
<accession>A0AAD9PDA1</accession>
<dbReference type="SUPFAM" id="SSF81383">
    <property type="entry name" value="F-box domain"/>
    <property type="match status" value="1"/>
</dbReference>
<dbReference type="Proteomes" id="UP001209878">
    <property type="component" value="Unassembled WGS sequence"/>
</dbReference>
<dbReference type="EMBL" id="JAODUO010000028">
    <property type="protein sequence ID" value="KAK2192538.1"/>
    <property type="molecule type" value="Genomic_DNA"/>
</dbReference>
<sequence>MANIAKNRLKSTWTPLNNEEANRKIFEERRTLVNKWFEKWSSVQRKTVLSDLVNKCKVRQLEFTGDIISQKRPVRRDDFTRLMPRVITLYIFSFLDPRSLCRSSQVCWYWKFLTELDQIWMPKAMQLGWILPFSPSPYENGVWKRLYIENINALKCFTPKVSDISVELGKLGMKDKMSLLKRTTPRPSSAVKMDRPPWKGSDPTPKDTWRNNYLDNDDEIEKVNKLRKRHIYGAEAEDIVRRAHGKVKTGMNHGERSGISRVQKSKSMTKLSRSFVGPTERPTWAKHSPGSPFVNMSAVGDPKASFDASVRPSPVKPVRLTTSRTPRDLPTTKLFPDNPWEVPAEEETTTKYFPDKPWNVPTGDIDSDE</sequence>
<reference evidence="3" key="1">
    <citation type="journal article" date="2023" name="Mol. Biol. Evol.">
        <title>Third-Generation Sequencing Reveals the Adaptive Role of the Epigenome in Three Deep-Sea Polychaetes.</title>
        <authorList>
            <person name="Perez M."/>
            <person name="Aroh O."/>
            <person name="Sun Y."/>
            <person name="Lan Y."/>
            <person name="Juniper S.K."/>
            <person name="Young C.R."/>
            <person name="Angers B."/>
            <person name="Qian P.Y."/>
        </authorList>
    </citation>
    <scope>NUCLEOTIDE SEQUENCE</scope>
    <source>
        <strain evidence="3">R07B-5</strain>
    </source>
</reference>
<protein>
    <recommendedName>
        <fullName evidence="2">F-box domain-containing protein</fullName>
    </recommendedName>
</protein>
<feature type="region of interest" description="Disordered" evidence="1">
    <location>
        <begin position="305"/>
        <end position="369"/>
    </location>
</feature>
<name>A0AAD9PDA1_RIDPI</name>
<dbReference type="InterPro" id="IPR001810">
    <property type="entry name" value="F-box_dom"/>
</dbReference>
<dbReference type="CDD" id="cd22172">
    <property type="entry name" value="F-box_FBXO16"/>
    <property type="match status" value="1"/>
</dbReference>
<dbReference type="AlphaFoldDB" id="A0AAD9PDA1"/>
<evidence type="ECO:0000313" key="4">
    <source>
        <dbReference type="Proteomes" id="UP001209878"/>
    </source>
</evidence>
<dbReference type="Gene3D" id="1.20.1280.50">
    <property type="match status" value="1"/>
</dbReference>
<dbReference type="Pfam" id="PF12937">
    <property type="entry name" value="F-box-like"/>
    <property type="match status" value="1"/>
</dbReference>
<proteinExistence type="predicted"/>
<evidence type="ECO:0000313" key="3">
    <source>
        <dbReference type="EMBL" id="KAK2192538.1"/>
    </source>
</evidence>
<gene>
    <name evidence="3" type="ORF">NP493_28g06031</name>
</gene>
<dbReference type="PANTHER" id="PTHR46857:SF2">
    <property type="entry name" value="F-BOX ONLY PROTEIN 16"/>
    <property type="match status" value="1"/>
</dbReference>
<feature type="compositionally biased region" description="Polar residues" evidence="1">
    <location>
        <begin position="260"/>
        <end position="272"/>
    </location>
</feature>
<dbReference type="InterPro" id="IPR052805">
    <property type="entry name" value="GEF_Ubiquitin-Prot_Reg"/>
</dbReference>
<evidence type="ECO:0000256" key="1">
    <source>
        <dbReference type="SAM" id="MobiDB-lite"/>
    </source>
</evidence>
<feature type="region of interest" description="Disordered" evidence="1">
    <location>
        <begin position="248"/>
        <end position="289"/>
    </location>
</feature>
<feature type="region of interest" description="Disordered" evidence="1">
    <location>
        <begin position="182"/>
        <end position="207"/>
    </location>
</feature>
<dbReference type="InterPro" id="IPR036047">
    <property type="entry name" value="F-box-like_dom_sf"/>
</dbReference>
<keyword evidence="4" id="KW-1185">Reference proteome</keyword>
<comment type="caution">
    <text evidence="3">The sequence shown here is derived from an EMBL/GenBank/DDBJ whole genome shotgun (WGS) entry which is preliminary data.</text>
</comment>
<feature type="domain" description="F-box" evidence="2">
    <location>
        <begin position="83"/>
        <end position="120"/>
    </location>
</feature>
<evidence type="ECO:0000259" key="2">
    <source>
        <dbReference type="Pfam" id="PF12937"/>
    </source>
</evidence>